<name>A0ABD3QMZ9_9STRA</name>
<feature type="compositionally biased region" description="Basic and acidic residues" evidence="1">
    <location>
        <begin position="35"/>
        <end position="47"/>
    </location>
</feature>
<feature type="domain" description="Helicase-associated" evidence="2">
    <location>
        <begin position="265"/>
        <end position="332"/>
    </location>
</feature>
<dbReference type="PANTHER" id="PTHR33418:SF1">
    <property type="entry name" value="HELICASE-ASSOCIATED DOMAIN-CONTAINING PROTEIN"/>
    <property type="match status" value="1"/>
</dbReference>
<evidence type="ECO:0000256" key="1">
    <source>
        <dbReference type="SAM" id="MobiDB-lite"/>
    </source>
</evidence>
<evidence type="ECO:0000313" key="4">
    <source>
        <dbReference type="Proteomes" id="UP001530315"/>
    </source>
</evidence>
<proteinExistence type="predicted"/>
<keyword evidence="4" id="KW-1185">Reference proteome</keyword>
<dbReference type="Proteomes" id="UP001530315">
    <property type="component" value="Unassembled WGS sequence"/>
</dbReference>
<dbReference type="Gene3D" id="6.10.140.530">
    <property type="match status" value="3"/>
</dbReference>
<dbReference type="Pfam" id="PF03457">
    <property type="entry name" value="HA"/>
    <property type="match status" value="3"/>
</dbReference>
<protein>
    <recommendedName>
        <fullName evidence="2">Helicase-associated domain-containing protein</fullName>
    </recommendedName>
</protein>
<evidence type="ECO:0000259" key="2">
    <source>
        <dbReference type="Pfam" id="PF03457"/>
    </source>
</evidence>
<dbReference type="InterPro" id="IPR005114">
    <property type="entry name" value="Helicase_assoc"/>
</dbReference>
<organism evidence="3 4">
    <name type="scientific">Stephanodiscus triporus</name>
    <dbReference type="NCBI Taxonomy" id="2934178"/>
    <lineage>
        <taxon>Eukaryota</taxon>
        <taxon>Sar</taxon>
        <taxon>Stramenopiles</taxon>
        <taxon>Ochrophyta</taxon>
        <taxon>Bacillariophyta</taxon>
        <taxon>Coscinodiscophyceae</taxon>
        <taxon>Thalassiosirophycidae</taxon>
        <taxon>Stephanodiscales</taxon>
        <taxon>Stephanodiscaceae</taxon>
        <taxon>Stephanodiscus</taxon>
    </lineage>
</organism>
<dbReference type="PANTHER" id="PTHR33418">
    <property type="entry name" value="HELICASE-ASSOCIATED"/>
    <property type="match status" value="1"/>
</dbReference>
<dbReference type="EMBL" id="JALLAZ020000177">
    <property type="protein sequence ID" value="KAL3801715.1"/>
    <property type="molecule type" value="Genomic_DNA"/>
</dbReference>
<accession>A0ABD3QMZ9</accession>
<feature type="region of interest" description="Disordered" evidence="1">
    <location>
        <begin position="1"/>
        <end position="115"/>
    </location>
</feature>
<feature type="domain" description="Helicase-associated" evidence="2">
    <location>
        <begin position="118"/>
        <end position="184"/>
    </location>
</feature>
<evidence type="ECO:0000313" key="3">
    <source>
        <dbReference type="EMBL" id="KAL3801715.1"/>
    </source>
</evidence>
<gene>
    <name evidence="3" type="ORF">ACHAW5_010055</name>
</gene>
<reference evidence="3 4" key="1">
    <citation type="submission" date="2024-10" db="EMBL/GenBank/DDBJ databases">
        <title>Updated reference genomes for cyclostephanoid diatoms.</title>
        <authorList>
            <person name="Roberts W.R."/>
            <person name="Alverson A.J."/>
        </authorList>
    </citation>
    <scope>NUCLEOTIDE SEQUENCE [LARGE SCALE GENOMIC DNA]</scope>
    <source>
        <strain evidence="3 4">AJA276-08</strain>
    </source>
</reference>
<comment type="caution">
    <text evidence="3">The sequence shown here is derived from an EMBL/GenBank/DDBJ whole genome shotgun (WGS) entry which is preliminary data.</text>
</comment>
<dbReference type="AlphaFoldDB" id="A0ABD3QMZ9"/>
<sequence length="449" mass="50193">MPKVSKIMSRRPKAGDDNDDVEAAVPSLPPIWAPDRADSFASAEKEGSGGNNKTGQEGDADCINLADDMDGNTRPSTLQVSSGGGSLASVLQVSPGGTISEKSHPLNASSNDDAGGGEQDWNAMLYELLLYKAQRGDMNVPHDDPSYRNLYDWITTQRRQYQDNKTSSSFLNADRIAVLDAIDFQWNLRGDTLWQKNFDALIVYKAEHGDVRVPRLYDKNAKLGEWVTEQRRQLKFKLEGKPNTMTEERKAKLDDLGFVWQVRDRSDWNDRYEKMLEFKKETGHCVVPQHYPKNRALGKWVAKQREQYRFYREGKHSFLTEERIDLLKASGFVWQLKGRGVKKSKSSKPRGDKAHKKSLAKMEIIEENGQEDQFALYPAGDVASTSSHFTNGTESDLDQTMPPLPSIMQHQFLQANMDVMAAHAANKQLMAALGLGGGANSNGIPPSLL</sequence>
<feature type="domain" description="Helicase-associated" evidence="2">
    <location>
        <begin position="191"/>
        <end position="258"/>
    </location>
</feature>